<keyword evidence="6" id="KW-0472">Membrane</keyword>
<evidence type="ECO:0000256" key="6">
    <source>
        <dbReference type="SAM" id="Phobius"/>
    </source>
</evidence>
<gene>
    <name evidence="8" type="ORF">DJ64_30025</name>
</gene>
<dbReference type="InterPro" id="IPR050482">
    <property type="entry name" value="Sensor_HK_TwoCompSys"/>
</dbReference>
<accession>A0ABR4T9I1</accession>
<evidence type="ECO:0000256" key="3">
    <source>
        <dbReference type="ARBA" id="ARBA00023012"/>
    </source>
</evidence>
<proteinExistence type="predicted"/>
<dbReference type="PANTHER" id="PTHR24421:SF61">
    <property type="entry name" value="OXYGEN SENSOR HISTIDINE KINASE NREB"/>
    <property type="match status" value="1"/>
</dbReference>
<feature type="transmembrane region" description="Helical" evidence="6">
    <location>
        <begin position="133"/>
        <end position="155"/>
    </location>
</feature>
<keyword evidence="3" id="KW-0902">Two-component regulatory system</keyword>
<reference evidence="8 9" key="1">
    <citation type="submission" date="2014-04" db="EMBL/GenBank/DDBJ databases">
        <title>Draft genome sequence of the novel Streptomyces griseorubens JSD-1 playing a role in carbon and nitrogen cycle.</title>
        <authorList>
            <consortium name="Shanghai Jiao Tong University"/>
            <person name="Feng H."/>
            <person name="Sun Y."/>
            <person name="Zhi Y."/>
            <person name="Mao L."/>
            <person name="Luo Y."/>
            <person name="Wei X."/>
            <person name="Zhou P."/>
        </authorList>
    </citation>
    <scope>NUCLEOTIDE SEQUENCE [LARGE SCALE GENOMIC DNA]</scope>
    <source>
        <strain evidence="8 9">JSD-1</strain>
    </source>
</reference>
<feature type="region of interest" description="Disordered" evidence="5">
    <location>
        <begin position="338"/>
        <end position="361"/>
    </location>
</feature>
<comment type="caution">
    <text evidence="8">The sequence shown here is derived from an EMBL/GenBank/DDBJ whole genome shotgun (WGS) entry which is preliminary data.</text>
</comment>
<keyword evidence="4" id="KW-0175">Coiled coil</keyword>
<dbReference type="Proteomes" id="UP000027632">
    <property type="component" value="Unassembled WGS sequence"/>
</dbReference>
<keyword evidence="6" id="KW-1133">Transmembrane helix</keyword>
<dbReference type="PANTHER" id="PTHR24421">
    <property type="entry name" value="NITRATE/NITRITE SENSOR PROTEIN NARX-RELATED"/>
    <property type="match status" value="1"/>
</dbReference>
<feature type="transmembrane region" description="Helical" evidence="6">
    <location>
        <begin position="108"/>
        <end position="127"/>
    </location>
</feature>
<dbReference type="EMBL" id="JJMG01000006">
    <property type="protein sequence ID" value="KEG44108.1"/>
    <property type="molecule type" value="Genomic_DNA"/>
</dbReference>
<evidence type="ECO:0000256" key="2">
    <source>
        <dbReference type="ARBA" id="ARBA00022777"/>
    </source>
</evidence>
<evidence type="ECO:0000256" key="5">
    <source>
        <dbReference type="SAM" id="MobiDB-lite"/>
    </source>
</evidence>
<keyword evidence="6" id="KW-0812">Transmembrane</keyword>
<dbReference type="Gene3D" id="3.30.565.10">
    <property type="entry name" value="Histidine kinase-like ATPase, C-terminal domain"/>
    <property type="match status" value="1"/>
</dbReference>
<dbReference type="InterPro" id="IPR003594">
    <property type="entry name" value="HATPase_dom"/>
</dbReference>
<protein>
    <recommendedName>
        <fullName evidence="7">Histidine kinase/HSP90-like ATPase domain-containing protein</fullName>
    </recommendedName>
</protein>
<dbReference type="InterPro" id="IPR036890">
    <property type="entry name" value="HATPase_C_sf"/>
</dbReference>
<feature type="coiled-coil region" evidence="4">
    <location>
        <begin position="155"/>
        <end position="182"/>
    </location>
</feature>
<dbReference type="SUPFAM" id="SSF55874">
    <property type="entry name" value="ATPase domain of HSP90 chaperone/DNA topoisomerase II/histidine kinase"/>
    <property type="match status" value="1"/>
</dbReference>
<feature type="domain" description="Histidine kinase/HSP90-like ATPase" evidence="7">
    <location>
        <begin position="274"/>
        <end position="360"/>
    </location>
</feature>
<evidence type="ECO:0000259" key="7">
    <source>
        <dbReference type="Pfam" id="PF02518"/>
    </source>
</evidence>
<keyword evidence="1" id="KW-0808">Transferase</keyword>
<name>A0ABR4T9I1_9ACTN</name>
<feature type="transmembrane region" description="Helical" evidence="6">
    <location>
        <begin position="60"/>
        <end position="79"/>
    </location>
</feature>
<dbReference type="Pfam" id="PF02518">
    <property type="entry name" value="HATPase_c"/>
    <property type="match status" value="1"/>
</dbReference>
<sequence>MVLATGLYRVSHLVVGVLAVAQHQRGSALSWVGLAVALASSGYVFGAARAGGWFGVRPPLADLLLVGCALPFAVYAGGAHRAADLSWSMLLGGSSSAVCAVAFGRGAAVAAAVAALTVTHAAGYALAGAEIAVIAAHLNALVSSAVLARVFWWYLRRQGRQLDAATEQAVRAEAERARYAERMAHHRALHDTVLATLTALACGRADPGDPAVRERCAREAAYLRRLVQQHAEEDAAPGTAAAVEQAVRSAECLGLRVTAQYRDLVEIPAPAAAALGSAVTEALNNVLRHAGTGHAYVTVTGTGGGVEVTVVDRGTGFDPQAVEKGLGLRSSIHGRMREAGGAAEVDSAPGEGTRVELRWPA</sequence>
<feature type="transmembrane region" description="Helical" evidence="6">
    <location>
        <begin position="28"/>
        <end position="48"/>
    </location>
</feature>
<keyword evidence="9" id="KW-1185">Reference proteome</keyword>
<keyword evidence="2" id="KW-0418">Kinase</keyword>
<evidence type="ECO:0000256" key="4">
    <source>
        <dbReference type="SAM" id="Coils"/>
    </source>
</evidence>
<evidence type="ECO:0000313" key="9">
    <source>
        <dbReference type="Proteomes" id="UP000027632"/>
    </source>
</evidence>
<organism evidence="8 9">
    <name type="scientific">Streptomyces griseorubens</name>
    <dbReference type="NCBI Taxonomy" id="66897"/>
    <lineage>
        <taxon>Bacteria</taxon>
        <taxon>Bacillati</taxon>
        <taxon>Actinomycetota</taxon>
        <taxon>Actinomycetes</taxon>
        <taxon>Kitasatosporales</taxon>
        <taxon>Streptomycetaceae</taxon>
        <taxon>Streptomyces</taxon>
        <taxon>Streptomyces althioticus group</taxon>
    </lineage>
</organism>
<evidence type="ECO:0000313" key="8">
    <source>
        <dbReference type="EMBL" id="KEG44108.1"/>
    </source>
</evidence>
<evidence type="ECO:0000256" key="1">
    <source>
        <dbReference type="ARBA" id="ARBA00022679"/>
    </source>
</evidence>